<dbReference type="Pfam" id="PF02234">
    <property type="entry name" value="CDI"/>
    <property type="match status" value="1"/>
</dbReference>
<dbReference type="AlphaFoldDB" id="A0AAV2BWF6"/>
<name>A0AAV2BWF6_9ARAC</name>
<evidence type="ECO:0000313" key="7">
    <source>
        <dbReference type="EMBL" id="CAL1299673.1"/>
    </source>
</evidence>
<comment type="caution">
    <text evidence="7">The sequence shown here is derived from an EMBL/GenBank/DDBJ whole genome shotgun (WGS) entry which is preliminary data.</text>
</comment>
<comment type="subcellular location">
    <subcellularLocation>
        <location evidence="1">Nucleus</location>
    </subcellularLocation>
</comment>
<accession>A0AAV2BWF6</accession>
<feature type="domain" description="Cyclin-dependent kinase inhibitor" evidence="6">
    <location>
        <begin position="56"/>
        <end position="95"/>
    </location>
</feature>
<sequence>MVSMCRTMMTRQMQTVYHPDITTVNTMCRVLGLEPMTAQNVRRNLFGAGSGGEPSVDEVLSRHMSEIAERSAETWNFDFTEERPLPGGRYLWEKVFDDQVDCGSKDSSRLCKKENTLLVKTPEDSKMQLKCNTTSFLVQTSIRSYAKVQKPRSSKRLSPYHLKRSSSFPGCVLNDIGAS</sequence>
<keyword evidence="8" id="KW-1185">Reference proteome</keyword>
<protein>
    <recommendedName>
        <fullName evidence="6">Cyclin-dependent kinase inhibitor domain-containing protein</fullName>
    </recommendedName>
</protein>
<dbReference type="PANTHER" id="PTHR10265:SF45">
    <property type="entry name" value="DACAPO"/>
    <property type="match status" value="1"/>
</dbReference>
<comment type="similarity">
    <text evidence="2">Belongs to the CDI family.</text>
</comment>
<keyword evidence="3" id="KW-0649">Protein kinase inhibitor</keyword>
<evidence type="ECO:0000256" key="2">
    <source>
        <dbReference type="ARBA" id="ARBA00006726"/>
    </source>
</evidence>
<dbReference type="EMBL" id="CAXIEN010000513">
    <property type="protein sequence ID" value="CAL1299673.1"/>
    <property type="molecule type" value="Genomic_DNA"/>
</dbReference>
<evidence type="ECO:0000256" key="1">
    <source>
        <dbReference type="ARBA" id="ARBA00004123"/>
    </source>
</evidence>
<reference evidence="7 8" key="1">
    <citation type="submission" date="2024-04" db="EMBL/GenBank/DDBJ databases">
        <authorList>
            <person name="Rising A."/>
            <person name="Reimegard J."/>
            <person name="Sonavane S."/>
            <person name="Akerstrom W."/>
            <person name="Nylinder S."/>
            <person name="Hedman E."/>
            <person name="Kallberg Y."/>
        </authorList>
    </citation>
    <scope>NUCLEOTIDE SEQUENCE [LARGE SCALE GENOMIC DNA]</scope>
</reference>
<dbReference type="GO" id="GO:0004861">
    <property type="term" value="F:cyclin-dependent protein serine/threonine kinase inhibitor activity"/>
    <property type="evidence" value="ECO:0007669"/>
    <property type="project" value="InterPro"/>
</dbReference>
<dbReference type="PANTHER" id="PTHR10265">
    <property type="entry name" value="CYCLIN-DEPENDENT KINASE INHIBITOR 1"/>
    <property type="match status" value="1"/>
</dbReference>
<evidence type="ECO:0000313" key="8">
    <source>
        <dbReference type="Proteomes" id="UP001497382"/>
    </source>
</evidence>
<evidence type="ECO:0000259" key="6">
    <source>
        <dbReference type="Pfam" id="PF02234"/>
    </source>
</evidence>
<gene>
    <name evidence="7" type="ORF">LARSCL_LOCUS21498</name>
</gene>
<evidence type="ECO:0000256" key="3">
    <source>
        <dbReference type="ARBA" id="ARBA00023013"/>
    </source>
</evidence>
<dbReference type="Proteomes" id="UP001497382">
    <property type="component" value="Unassembled WGS sequence"/>
</dbReference>
<dbReference type="Gene3D" id="4.10.365.10">
    <property type="entry name" value="p27"/>
    <property type="match status" value="1"/>
</dbReference>
<keyword evidence="5" id="KW-0131">Cell cycle</keyword>
<keyword evidence="4" id="KW-0539">Nucleus</keyword>
<dbReference type="GO" id="GO:0051726">
    <property type="term" value="P:regulation of cell cycle"/>
    <property type="evidence" value="ECO:0007669"/>
    <property type="project" value="InterPro"/>
</dbReference>
<evidence type="ECO:0000256" key="5">
    <source>
        <dbReference type="ARBA" id="ARBA00023306"/>
    </source>
</evidence>
<evidence type="ECO:0000256" key="4">
    <source>
        <dbReference type="ARBA" id="ARBA00023242"/>
    </source>
</evidence>
<dbReference type="GO" id="GO:0005634">
    <property type="term" value="C:nucleus"/>
    <property type="evidence" value="ECO:0007669"/>
    <property type="project" value="UniProtKB-SubCell"/>
</dbReference>
<dbReference type="InterPro" id="IPR003175">
    <property type="entry name" value="CDI_dom"/>
</dbReference>
<proteinExistence type="inferred from homology"/>
<dbReference type="InterPro" id="IPR044898">
    <property type="entry name" value="CDI_dom_sf"/>
</dbReference>
<organism evidence="7 8">
    <name type="scientific">Larinioides sclopetarius</name>
    <dbReference type="NCBI Taxonomy" id="280406"/>
    <lineage>
        <taxon>Eukaryota</taxon>
        <taxon>Metazoa</taxon>
        <taxon>Ecdysozoa</taxon>
        <taxon>Arthropoda</taxon>
        <taxon>Chelicerata</taxon>
        <taxon>Arachnida</taxon>
        <taxon>Araneae</taxon>
        <taxon>Araneomorphae</taxon>
        <taxon>Entelegynae</taxon>
        <taxon>Araneoidea</taxon>
        <taxon>Araneidae</taxon>
        <taxon>Larinioides</taxon>
    </lineage>
</organism>